<evidence type="ECO:0000313" key="1">
    <source>
        <dbReference type="EMBL" id="BAU98549.1"/>
    </source>
</evidence>
<dbReference type="SUPFAM" id="SSF52317">
    <property type="entry name" value="Class I glutamine amidotransferase-like"/>
    <property type="match status" value="1"/>
</dbReference>
<dbReference type="Proteomes" id="UP000243847">
    <property type="component" value="Chromosome sequence1"/>
</dbReference>
<dbReference type="GO" id="GO:0005829">
    <property type="term" value="C:cytosol"/>
    <property type="evidence" value="ECO:0007669"/>
    <property type="project" value="TreeGrafter"/>
</dbReference>
<evidence type="ECO:0000313" key="2">
    <source>
        <dbReference type="Proteomes" id="UP000243847"/>
    </source>
</evidence>
<dbReference type="GO" id="GO:0016811">
    <property type="term" value="F:hydrolase activity, acting on carbon-nitrogen (but not peptide) bonds, in linear amides"/>
    <property type="evidence" value="ECO:0007669"/>
    <property type="project" value="InterPro"/>
</dbReference>
<dbReference type="RefSeq" id="WP_172418203.1">
    <property type="nucleotide sequence ID" value="NZ_AP017457.1"/>
</dbReference>
<keyword evidence="1" id="KW-0808">Transferase</keyword>
<organism evidence="1 2">
    <name type="scientific">Aurantimicrobium minutum</name>
    <dbReference type="NCBI Taxonomy" id="708131"/>
    <lineage>
        <taxon>Bacteria</taxon>
        <taxon>Bacillati</taxon>
        <taxon>Actinomycetota</taxon>
        <taxon>Actinomycetes</taxon>
        <taxon>Micrococcales</taxon>
        <taxon>Microbacteriaceae</taxon>
        <taxon>Aurantimicrobium</taxon>
    </lineage>
</organism>
<dbReference type="AlphaFoldDB" id="A0A173LUS1"/>
<dbReference type="PANTHER" id="PTHR43235">
    <property type="entry name" value="GLUTAMINE AMIDOTRANSFERASE PB2B2.05-RELATED"/>
    <property type="match status" value="1"/>
</dbReference>
<proteinExistence type="predicted"/>
<sequence length="232" mass="25239">MARPRIAILARFAESTSATRYAAIVTARRLAEMVWAAGGEPLTMLPVSGSDWSDRLRGIDGVLMPGGADINPRTYGQEISSEHVYDVDDLADEADISLVKHALQTSIPFFAICRGLQITNVALGGTLVQHMEQPHQHHVAPVTIEKYLDELGLSTASLQASCYHHQMIDQVAPGLEVIGRSTEGYVEAVKINAPGWAFGVQWHPEDNYDTNAAQLEILSRFVSEAASFAAKN</sequence>
<dbReference type="InterPro" id="IPR029062">
    <property type="entry name" value="Class_I_gatase-like"/>
</dbReference>
<dbReference type="GeneID" id="80451189"/>
<protein>
    <submittedName>
        <fullName evidence="1">Putative glutamine amidotransferase</fullName>
    </submittedName>
</protein>
<dbReference type="KEGG" id="amin:AUMI_10060"/>
<dbReference type="Pfam" id="PF07722">
    <property type="entry name" value="Peptidase_C26"/>
    <property type="match status" value="1"/>
</dbReference>
<gene>
    <name evidence="1" type="ORF">AUMI_10060</name>
</gene>
<dbReference type="EMBL" id="AP017457">
    <property type="protein sequence ID" value="BAU98549.1"/>
    <property type="molecule type" value="Genomic_DNA"/>
</dbReference>
<dbReference type="InterPro" id="IPR011697">
    <property type="entry name" value="Peptidase_C26"/>
</dbReference>
<name>A0A173LUS1_9MICO</name>
<dbReference type="CDD" id="cd01745">
    <property type="entry name" value="GATase1_2"/>
    <property type="match status" value="1"/>
</dbReference>
<dbReference type="PANTHER" id="PTHR43235:SF1">
    <property type="entry name" value="GLUTAMINE AMIDOTRANSFERASE PB2B2.05-RELATED"/>
    <property type="match status" value="1"/>
</dbReference>
<accession>A0A173LUS1</accession>
<dbReference type="Gene3D" id="3.40.50.880">
    <property type="match status" value="1"/>
</dbReference>
<dbReference type="GO" id="GO:0016740">
    <property type="term" value="F:transferase activity"/>
    <property type="evidence" value="ECO:0007669"/>
    <property type="project" value="UniProtKB-KW"/>
</dbReference>
<dbReference type="InterPro" id="IPR044668">
    <property type="entry name" value="PuuD-like"/>
</dbReference>
<keyword evidence="1" id="KW-0315">Glutamine amidotransferase</keyword>
<reference evidence="1 2" key="1">
    <citation type="journal article" date="2016" name="Genome Announc.">
        <title>Complete Genome Sequence of Aurantimicrobium minutum Type Strain KNCT, a Planktonic Ultramicrobacterium Isolated from River Water.</title>
        <authorList>
            <person name="Nakai R."/>
            <person name="Fujisawa T."/>
            <person name="Nakamura Y."/>
            <person name="Nishide H."/>
            <person name="Uchiyama I."/>
            <person name="Baba T."/>
            <person name="Toyoda A."/>
            <person name="Fujiyama A."/>
            <person name="Naganuma T."/>
            <person name="Niki H."/>
        </authorList>
    </citation>
    <scope>NUCLEOTIDE SEQUENCE [LARGE SCALE GENOMIC DNA]</scope>
    <source>
        <strain evidence="1 2">KNC</strain>
    </source>
</reference>
<dbReference type="PROSITE" id="PS51273">
    <property type="entry name" value="GATASE_TYPE_1"/>
    <property type="match status" value="1"/>
</dbReference>